<evidence type="ECO:0000256" key="2">
    <source>
        <dbReference type="ARBA" id="ARBA00006168"/>
    </source>
</evidence>
<dbReference type="GeneID" id="105053759"/>
<evidence type="ECO:0000313" key="9">
    <source>
        <dbReference type="Proteomes" id="UP000504607"/>
    </source>
</evidence>
<dbReference type="PANTHER" id="PTHR12172:SF0">
    <property type="entry name" value="CELL CYCLE CHECKPOINT PROTEIN RAD17"/>
    <property type="match status" value="1"/>
</dbReference>
<dbReference type="Gene3D" id="3.40.50.300">
    <property type="entry name" value="P-loop containing nucleotide triphosphate hydrolases"/>
    <property type="match status" value="1"/>
</dbReference>
<evidence type="ECO:0000256" key="1">
    <source>
        <dbReference type="ARBA" id="ARBA00004123"/>
    </source>
</evidence>
<evidence type="ECO:0000256" key="7">
    <source>
        <dbReference type="ARBA" id="ARBA00023306"/>
    </source>
</evidence>
<proteinExistence type="inferred from homology"/>
<organism evidence="9 10">
    <name type="scientific">Elaeis guineensis var. tenera</name>
    <name type="common">Oil palm</name>
    <dbReference type="NCBI Taxonomy" id="51953"/>
    <lineage>
        <taxon>Eukaryota</taxon>
        <taxon>Viridiplantae</taxon>
        <taxon>Streptophyta</taxon>
        <taxon>Embryophyta</taxon>
        <taxon>Tracheophyta</taxon>
        <taxon>Spermatophyta</taxon>
        <taxon>Magnoliopsida</taxon>
        <taxon>Liliopsida</taxon>
        <taxon>Arecaceae</taxon>
        <taxon>Arecoideae</taxon>
        <taxon>Cocoseae</taxon>
        <taxon>Elaeidinae</taxon>
        <taxon>Elaeis</taxon>
    </lineage>
</organism>
<evidence type="ECO:0000256" key="3">
    <source>
        <dbReference type="ARBA" id="ARBA00022741"/>
    </source>
</evidence>
<dbReference type="InterPro" id="IPR047854">
    <property type="entry name" value="RFC_lid"/>
</dbReference>
<keyword evidence="9" id="KW-1185">Reference proteome</keyword>
<dbReference type="GO" id="GO:0000077">
    <property type="term" value="P:DNA damage checkpoint signaling"/>
    <property type="evidence" value="ECO:0007669"/>
    <property type="project" value="TreeGrafter"/>
</dbReference>
<dbReference type="GO" id="GO:0003689">
    <property type="term" value="F:DNA clamp loader activity"/>
    <property type="evidence" value="ECO:0007669"/>
    <property type="project" value="TreeGrafter"/>
</dbReference>
<protein>
    <submittedName>
        <fullName evidence="10">Cell cycle checkpoint protein RAD17 isoform X1</fullName>
    </submittedName>
</protein>
<keyword evidence="6" id="KW-0539">Nucleus</keyword>
<comment type="subcellular location">
    <subcellularLocation>
        <location evidence="1">Nucleus</location>
    </subcellularLocation>
</comment>
<evidence type="ECO:0000256" key="6">
    <source>
        <dbReference type="ARBA" id="ARBA00023242"/>
    </source>
</evidence>
<sequence>MGKRRPVVVLSSSSSEEEGEALGGSATGGLESSRSRSRTAQPVSSKRPRVGSSKSRRVSSEASPELEVKFDLLSEDFCECRHEFRITPGFTCMDGIELWVDKHKPRSLPELAVHKKKVSENVMVMLMLFWQNPYSLFFISRMVEEVKKWMEERVKTPKEGFGNCALLITGQAGVGKSVCFCLFFAAVHVIASQLEAELCEWMTPTPTLWQEHIHNTNSEIRYMSKLDEFENFVEKIRKYSLLHPMKIGGSRKPVIVLIDDIPAAAGRVAFARLNKCLTSLTQSTQVPTVILITEYHKTESGDNATHYWEELVSSLERAGAYKVAFNPITVNSIRKTLSKICQEEKSHVTAEWIDQIAKASGGDIRHAITSLQYCCLKPDRFFSLPASTLSNSYGEMNSDKSNLLSNSSLEDGNPDCKISLPCGRDETLTVFHALGKFLHNKRVAVDPCALVAAVEQDSFPLQERFARNPLKMDTPEKVLSQAHGQVQPIVDFLHENVLDFISDDEVDNVWLVTSYLSDADCLLGGVLRPTKRQMIPEVYEVESVAQSFAASVAIRGVLFANSKPSPSRWHTIRRPRLWQVEQSSRHNKTLMLLERGETYNNSSLCSMSYIAAECRPTIKWLRARTLLDVHKHENHLHYPEGEEDNSDWLLMDKLKGSNSEESEEDDIEDW</sequence>
<evidence type="ECO:0000313" key="10">
    <source>
        <dbReference type="RefSeq" id="XP_019709356.1"/>
    </source>
</evidence>
<name>A0A6J0PPC4_ELAGV</name>
<dbReference type="Proteomes" id="UP000504607">
    <property type="component" value="Chromosome 11"/>
</dbReference>
<dbReference type="InterPro" id="IPR027417">
    <property type="entry name" value="P-loop_NTPase"/>
</dbReference>
<evidence type="ECO:0000256" key="5">
    <source>
        <dbReference type="ARBA" id="ARBA00022840"/>
    </source>
</evidence>
<dbReference type="GO" id="GO:0003682">
    <property type="term" value="F:chromatin binding"/>
    <property type="evidence" value="ECO:0007669"/>
    <property type="project" value="TreeGrafter"/>
</dbReference>
<dbReference type="GO" id="GO:0033314">
    <property type="term" value="P:mitotic DNA replication checkpoint signaling"/>
    <property type="evidence" value="ECO:0007669"/>
    <property type="project" value="TreeGrafter"/>
</dbReference>
<keyword evidence="3" id="KW-0547">Nucleotide-binding</keyword>
<gene>
    <name evidence="10" type="primary">LOC105053759</name>
</gene>
<dbReference type="AlphaFoldDB" id="A0A6J0PPC4"/>
<keyword evidence="4" id="KW-0227">DNA damage</keyword>
<dbReference type="InParanoid" id="A0A6J0PPC4"/>
<dbReference type="Gene3D" id="1.10.8.60">
    <property type="match status" value="1"/>
</dbReference>
<dbReference type="GO" id="GO:0005524">
    <property type="term" value="F:ATP binding"/>
    <property type="evidence" value="ECO:0007669"/>
    <property type="project" value="UniProtKB-KW"/>
</dbReference>
<dbReference type="GO" id="GO:0006281">
    <property type="term" value="P:DNA repair"/>
    <property type="evidence" value="ECO:0007669"/>
    <property type="project" value="InterPro"/>
</dbReference>
<dbReference type="InterPro" id="IPR004582">
    <property type="entry name" value="Checkpoint_prot_Rad17_Rad24"/>
</dbReference>
<dbReference type="SUPFAM" id="SSF52540">
    <property type="entry name" value="P-loop containing nucleoside triphosphate hydrolases"/>
    <property type="match status" value="1"/>
</dbReference>
<evidence type="ECO:0000256" key="8">
    <source>
        <dbReference type="SAM" id="MobiDB-lite"/>
    </source>
</evidence>
<dbReference type="OrthoDB" id="10265971at2759"/>
<dbReference type="PANTHER" id="PTHR12172">
    <property type="entry name" value="CELL CYCLE CHECKPOINT PROTEIN RAD17"/>
    <property type="match status" value="1"/>
</dbReference>
<evidence type="ECO:0000256" key="4">
    <source>
        <dbReference type="ARBA" id="ARBA00022763"/>
    </source>
</evidence>
<comment type="similarity">
    <text evidence="2">Belongs to the rad17/RAD24 family.</text>
</comment>
<feature type="region of interest" description="Disordered" evidence="8">
    <location>
        <begin position="1"/>
        <end position="59"/>
    </location>
</feature>
<dbReference type="CDD" id="cd18140">
    <property type="entry name" value="HLD_clamp_RFC"/>
    <property type="match status" value="1"/>
</dbReference>
<dbReference type="RefSeq" id="XP_019709356.1">
    <property type="nucleotide sequence ID" value="XM_019853797.2"/>
</dbReference>
<keyword evidence="5" id="KW-0067">ATP-binding</keyword>
<keyword evidence="7" id="KW-0131">Cell cycle</keyword>
<dbReference type="GO" id="GO:0005634">
    <property type="term" value="C:nucleus"/>
    <property type="evidence" value="ECO:0007669"/>
    <property type="project" value="UniProtKB-SubCell"/>
</dbReference>
<accession>A0A6J0PPC4</accession>
<dbReference type="Pfam" id="PF03215">
    <property type="entry name" value="Rad17"/>
    <property type="match status" value="1"/>
</dbReference>
<feature type="compositionally biased region" description="Basic residues" evidence="8">
    <location>
        <begin position="46"/>
        <end position="57"/>
    </location>
</feature>
<reference evidence="10" key="1">
    <citation type="submission" date="2025-08" db="UniProtKB">
        <authorList>
            <consortium name="RefSeq"/>
        </authorList>
    </citation>
    <scope>IDENTIFICATION</scope>
</reference>